<evidence type="ECO:0000313" key="8">
    <source>
        <dbReference type="EMBL" id="KZZ98537.1"/>
    </source>
</evidence>
<dbReference type="PANTHER" id="PTHR22762:SF89">
    <property type="entry name" value="ALPHA-XYLOSIDASE"/>
    <property type="match status" value="1"/>
</dbReference>
<name>A0A168E8P0_9HYPO</name>
<sequence length="823" mass="91669">MVLMEIRRNQRGGVPAVSSSAMSSTVGGEDGLKYRFAVLADGVLRYEWAPDGIFEDRPSTFAYQREQESVPYYKVKETKDSLEIVTSRFHMTYNKQVFSAHGFYAVASGFADQPWRFGEPNETLGGTYRTLDGVDGRVAVEPGVTSRTGIANIDDSKSTLFGDDGFIAPRRTPLDGRVDGYLFCYGHDYREAVKALYKISGSQPLLPRWTLGNWWSRYYEYTADSYLELVDAFGEIKVPLSVGVIDMDWHLVQDPLVDEAGVTGWTGYSWNRKLFPDPKKFIDQLHARRLKTALNEHPAEGVAFYEDKYAAVARALDFDTREKETIPFDCTDKKFLKAYFDILIAYLEDDGVDFWWIDWQQGPFSRVPGVDPLWVLNHFHFSHIQNKLQAEGAAGSSHPIIFSRYGGPGSHRYPVGFSGDTVTTWESLHFQPEFTATASNVGYGWWSHDIGGHMHGYRDDDLTSRWVQLGVFSPIMRLHSTKNQWVCKEPWKLPYHAREVVTEFLRLRHRLIPYLYAMNVRAAETGSPLIQPMYWEHPDRDEAYLVPNQYYFGTEMIVAPITTPQNAVTKTGKVRAWLPPGRFVDFFTGVVYEGGRSLWLNRTLDKTPVLLKQGAIVPLDGATELENGTRNPDHVELVLVVGADGTFELLEAGDDDGDDAEHGKGHQKGQGKSGGSWLRTTISFTQATGAVQIKPGASTKARKWKIRLLGAKARPDGVAGFTTVANATVIDVGRVPPGVTATVDVGENPQLRGNDAQALSEALVLESQMPYDTKDAIGRIMASARDVSAAARAAEVDATDMDADMRLVLKEILLADAGATTAP</sequence>
<comment type="similarity">
    <text evidence="2 4">Belongs to the glycosyl hydrolase 31 family.</text>
</comment>
<evidence type="ECO:0000256" key="3">
    <source>
        <dbReference type="ARBA" id="ARBA00012741"/>
    </source>
</evidence>
<dbReference type="Proteomes" id="UP000078544">
    <property type="component" value="Unassembled WGS sequence"/>
</dbReference>
<dbReference type="GO" id="GO:0005975">
    <property type="term" value="P:carbohydrate metabolic process"/>
    <property type="evidence" value="ECO:0007669"/>
    <property type="project" value="InterPro"/>
</dbReference>
<dbReference type="EMBL" id="AZGY01000005">
    <property type="protein sequence ID" value="KZZ98537.1"/>
    <property type="molecule type" value="Genomic_DNA"/>
</dbReference>
<dbReference type="EC" id="3.2.1.20" evidence="3"/>
<dbReference type="OrthoDB" id="1334205at2759"/>
<dbReference type="STRING" id="1081109.A0A168E8P0"/>
<keyword evidence="4 8" id="KW-0378">Hydrolase</keyword>
<comment type="catalytic activity">
    <reaction evidence="1">
        <text>Hydrolysis of terminal, non-reducing (1-&gt;4)-linked alpha-D-glucose residues with release of alpha-D-glucose.</text>
        <dbReference type="EC" id="3.2.1.20"/>
    </reaction>
</comment>
<protein>
    <recommendedName>
        <fullName evidence="3">alpha-glucosidase</fullName>
        <ecNumber evidence="3">3.2.1.20</ecNumber>
    </recommendedName>
</protein>
<dbReference type="Pfam" id="PF21365">
    <property type="entry name" value="Glyco_hydro_31_3rd"/>
    <property type="match status" value="1"/>
</dbReference>
<evidence type="ECO:0000256" key="5">
    <source>
        <dbReference type="SAM" id="MobiDB-lite"/>
    </source>
</evidence>
<comment type="caution">
    <text evidence="8">The sequence shown here is derived from an EMBL/GenBank/DDBJ whole genome shotgun (WGS) entry which is preliminary data.</text>
</comment>
<proteinExistence type="inferred from homology"/>
<evidence type="ECO:0000256" key="4">
    <source>
        <dbReference type="RuleBase" id="RU361185"/>
    </source>
</evidence>
<dbReference type="InterPro" id="IPR000322">
    <property type="entry name" value="Glyco_hydro_31_TIM"/>
</dbReference>
<dbReference type="InterPro" id="IPR017853">
    <property type="entry name" value="GH"/>
</dbReference>
<keyword evidence="4" id="KW-0326">Glycosidase</keyword>
<dbReference type="Pfam" id="PF01055">
    <property type="entry name" value="Glyco_hydro_31_2nd"/>
    <property type="match status" value="1"/>
</dbReference>
<organism evidence="8 9">
    <name type="scientific">Moelleriella libera RCEF 2490</name>
    <dbReference type="NCBI Taxonomy" id="1081109"/>
    <lineage>
        <taxon>Eukaryota</taxon>
        <taxon>Fungi</taxon>
        <taxon>Dikarya</taxon>
        <taxon>Ascomycota</taxon>
        <taxon>Pezizomycotina</taxon>
        <taxon>Sordariomycetes</taxon>
        <taxon>Hypocreomycetidae</taxon>
        <taxon>Hypocreales</taxon>
        <taxon>Clavicipitaceae</taxon>
        <taxon>Moelleriella</taxon>
    </lineage>
</organism>
<dbReference type="PANTHER" id="PTHR22762">
    <property type="entry name" value="ALPHA-GLUCOSIDASE"/>
    <property type="match status" value="1"/>
</dbReference>
<evidence type="ECO:0000256" key="2">
    <source>
        <dbReference type="ARBA" id="ARBA00007806"/>
    </source>
</evidence>
<dbReference type="AlphaFoldDB" id="A0A168E8P0"/>
<accession>A0A168E8P0</accession>
<feature type="region of interest" description="Disordered" evidence="5">
    <location>
        <begin position="651"/>
        <end position="676"/>
    </location>
</feature>
<dbReference type="SUPFAM" id="SSF51011">
    <property type="entry name" value="Glycosyl hydrolase domain"/>
    <property type="match status" value="1"/>
</dbReference>
<dbReference type="GO" id="GO:0004558">
    <property type="term" value="F:alpha-1,4-glucosidase activity"/>
    <property type="evidence" value="ECO:0007669"/>
    <property type="project" value="UniProtKB-EC"/>
</dbReference>
<dbReference type="InterPro" id="IPR013780">
    <property type="entry name" value="Glyco_hydro_b"/>
</dbReference>
<dbReference type="Gene3D" id="2.60.40.1180">
    <property type="entry name" value="Golgi alpha-mannosidase II"/>
    <property type="match status" value="2"/>
</dbReference>
<gene>
    <name evidence="8" type="ORF">AAL_03055</name>
</gene>
<evidence type="ECO:0000313" key="9">
    <source>
        <dbReference type="Proteomes" id="UP000078544"/>
    </source>
</evidence>
<evidence type="ECO:0000259" key="7">
    <source>
        <dbReference type="Pfam" id="PF21365"/>
    </source>
</evidence>
<dbReference type="Gene3D" id="3.20.20.80">
    <property type="entry name" value="Glycosidases"/>
    <property type="match status" value="1"/>
</dbReference>
<dbReference type="CDD" id="cd06595">
    <property type="entry name" value="GH31_u1"/>
    <property type="match status" value="1"/>
</dbReference>
<dbReference type="SUPFAM" id="SSF51445">
    <property type="entry name" value="(Trans)glycosidases"/>
    <property type="match status" value="1"/>
</dbReference>
<reference evidence="8 9" key="1">
    <citation type="journal article" date="2016" name="Genome Biol. Evol.">
        <title>Divergent and convergent evolution of fungal pathogenicity.</title>
        <authorList>
            <person name="Shang Y."/>
            <person name="Xiao G."/>
            <person name="Zheng P."/>
            <person name="Cen K."/>
            <person name="Zhan S."/>
            <person name="Wang C."/>
        </authorList>
    </citation>
    <scope>NUCLEOTIDE SEQUENCE [LARGE SCALE GENOMIC DNA]</scope>
    <source>
        <strain evidence="8 9">RCEF 2490</strain>
    </source>
</reference>
<evidence type="ECO:0000256" key="1">
    <source>
        <dbReference type="ARBA" id="ARBA00001657"/>
    </source>
</evidence>
<dbReference type="InterPro" id="IPR048395">
    <property type="entry name" value="Glyco_hydro_31_C"/>
</dbReference>
<feature type="domain" description="Glycoside hydrolase family 31 TIM barrel" evidence="6">
    <location>
        <begin position="204"/>
        <end position="517"/>
    </location>
</feature>
<feature type="domain" description="Glycosyl hydrolase family 31 C-terminal" evidence="7">
    <location>
        <begin position="526"/>
        <end position="617"/>
    </location>
</feature>
<keyword evidence="9" id="KW-1185">Reference proteome</keyword>
<evidence type="ECO:0000259" key="6">
    <source>
        <dbReference type="Pfam" id="PF01055"/>
    </source>
</evidence>
<dbReference type="GO" id="GO:0006491">
    <property type="term" value="P:N-glycan processing"/>
    <property type="evidence" value="ECO:0007669"/>
    <property type="project" value="TreeGrafter"/>
</dbReference>